<evidence type="ECO:0000259" key="7">
    <source>
        <dbReference type="Pfam" id="PF00155"/>
    </source>
</evidence>
<dbReference type="InterPro" id="IPR015421">
    <property type="entry name" value="PyrdxlP-dep_Trfase_major"/>
</dbReference>
<dbReference type="InterPro" id="IPR015424">
    <property type="entry name" value="PyrdxlP-dep_Trfase"/>
</dbReference>
<sequence length="402" mass="45449">MEISQRIQKMGEPALLKYYSMVNTVQKKGKKVYFLNIGQPDIPTPVGFLECLNCFDEKVLAYQAPEGIRPLREAACGYYRRLGLDYTIEDLFVTNGGSEALLFTFIGICNPGDEILTAEPLYSIYKEMAAATNVTLVGFKTYAEDGFALPDSAVIEAAITEKTRAILMTNPGNPTGKVFTQQEITVLKELALKHDLYLISDEVYREFIYDDQVYLSPSQQPDLEQNFILIDSISKRYSACGARIGFIISKNKRLMKQLKKLCQMRLSVSTIDQIGAVSLFALEQNFFDEILAEYAHRREIVYQALQEIPGLICKEPKGAFYFMAKLPIRDASHFIEWMITDFDYLGETVLLSPANDFYLNPADGADEVRIAYVLKERDMLAAMEILKQGLSAYGLTFPESRK</sequence>
<evidence type="ECO:0000256" key="6">
    <source>
        <dbReference type="RuleBase" id="RU000481"/>
    </source>
</evidence>
<dbReference type="Pfam" id="PF00155">
    <property type="entry name" value="Aminotran_1_2"/>
    <property type="match status" value="1"/>
</dbReference>
<evidence type="ECO:0000313" key="9">
    <source>
        <dbReference type="Proteomes" id="UP000036873"/>
    </source>
</evidence>
<dbReference type="InterPro" id="IPR015422">
    <property type="entry name" value="PyrdxlP-dep_Trfase_small"/>
</dbReference>
<dbReference type="AlphaFoldDB" id="A0A0L6U0W2"/>
<dbReference type="NCBIfam" id="NF005744">
    <property type="entry name" value="PRK07568.1"/>
    <property type="match status" value="1"/>
</dbReference>
<evidence type="ECO:0000313" key="8">
    <source>
        <dbReference type="EMBL" id="KNZ41977.1"/>
    </source>
</evidence>
<comment type="caution">
    <text evidence="8">The sequence shown here is derived from an EMBL/GenBank/DDBJ whole genome shotgun (WGS) entry which is preliminary data.</text>
</comment>
<evidence type="ECO:0000256" key="3">
    <source>
        <dbReference type="ARBA" id="ARBA00022576"/>
    </source>
</evidence>
<dbReference type="GO" id="GO:0006520">
    <property type="term" value="P:amino acid metabolic process"/>
    <property type="evidence" value="ECO:0007669"/>
    <property type="project" value="InterPro"/>
</dbReference>
<dbReference type="EC" id="2.6.1.-" evidence="6"/>
<dbReference type="Proteomes" id="UP000036873">
    <property type="component" value="Unassembled WGS sequence"/>
</dbReference>
<dbReference type="PROSITE" id="PS00105">
    <property type="entry name" value="AA_TRANSFER_CLASS_1"/>
    <property type="match status" value="1"/>
</dbReference>
<comment type="cofactor">
    <cofactor evidence="1 6">
        <name>pyridoxal 5'-phosphate</name>
        <dbReference type="ChEBI" id="CHEBI:597326"/>
    </cofactor>
</comment>
<feature type="domain" description="Aminotransferase class I/classII large" evidence="7">
    <location>
        <begin position="58"/>
        <end position="379"/>
    </location>
</feature>
<keyword evidence="3 6" id="KW-0032">Aminotransferase</keyword>
<reference evidence="9" key="1">
    <citation type="submission" date="2015-07" db="EMBL/GenBank/DDBJ databases">
        <title>Draft genome sequence of Acetobacterium bakii DSM 8293, a potential psychrophilic chemical producer through syngas fermentation.</title>
        <authorList>
            <person name="Song Y."/>
            <person name="Hwang S."/>
            <person name="Cho B.-K."/>
        </authorList>
    </citation>
    <scope>NUCLEOTIDE SEQUENCE [LARGE SCALE GENOMIC DNA]</scope>
    <source>
        <strain evidence="9">DSM 8239</strain>
    </source>
</reference>
<dbReference type="Gene3D" id="3.40.640.10">
    <property type="entry name" value="Type I PLP-dependent aspartate aminotransferase-like (Major domain)"/>
    <property type="match status" value="1"/>
</dbReference>
<dbReference type="PANTHER" id="PTHR46383:SF1">
    <property type="entry name" value="ASPARTATE AMINOTRANSFERASE"/>
    <property type="match status" value="1"/>
</dbReference>
<dbReference type="InterPro" id="IPR004838">
    <property type="entry name" value="NHTrfase_class1_PyrdxlP-BS"/>
</dbReference>
<evidence type="ECO:0000256" key="4">
    <source>
        <dbReference type="ARBA" id="ARBA00022679"/>
    </source>
</evidence>
<evidence type="ECO:0000256" key="5">
    <source>
        <dbReference type="ARBA" id="ARBA00022898"/>
    </source>
</evidence>
<dbReference type="OrthoDB" id="9802328at2"/>
<organism evidence="8 9">
    <name type="scientific">Acetobacterium bakii</name>
    <dbReference type="NCBI Taxonomy" id="52689"/>
    <lineage>
        <taxon>Bacteria</taxon>
        <taxon>Bacillati</taxon>
        <taxon>Bacillota</taxon>
        <taxon>Clostridia</taxon>
        <taxon>Eubacteriales</taxon>
        <taxon>Eubacteriaceae</taxon>
        <taxon>Acetobacterium</taxon>
    </lineage>
</organism>
<name>A0A0L6U0W2_9FIRM</name>
<protein>
    <recommendedName>
        <fullName evidence="6">Aminotransferase</fullName>
        <ecNumber evidence="6">2.6.1.-</ecNumber>
    </recommendedName>
</protein>
<proteinExistence type="inferred from homology"/>
<dbReference type="CDD" id="cd00609">
    <property type="entry name" value="AAT_like"/>
    <property type="match status" value="1"/>
</dbReference>
<dbReference type="STRING" id="52689.AKG39_10235"/>
<accession>A0A0L6U0W2</accession>
<dbReference type="Gene3D" id="3.90.1150.10">
    <property type="entry name" value="Aspartate Aminotransferase, domain 1"/>
    <property type="match status" value="1"/>
</dbReference>
<dbReference type="EMBL" id="LGYO01000022">
    <property type="protein sequence ID" value="KNZ41977.1"/>
    <property type="molecule type" value="Genomic_DNA"/>
</dbReference>
<dbReference type="SUPFAM" id="SSF53383">
    <property type="entry name" value="PLP-dependent transferases"/>
    <property type="match status" value="1"/>
</dbReference>
<dbReference type="InterPro" id="IPR004839">
    <property type="entry name" value="Aminotransferase_I/II_large"/>
</dbReference>
<keyword evidence="5" id="KW-0663">Pyridoxal phosphate</keyword>
<dbReference type="GO" id="GO:0008483">
    <property type="term" value="F:transaminase activity"/>
    <property type="evidence" value="ECO:0007669"/>
    <property type="project" value="UniProtKB-KW"/>
</dbReference>
<evidence type="ECO:0000256" key="1">
    <source>
        <dbReference type="ARBA" id="ARBA00001933"/>
    </source>
</evidence>
<dbReference type="PANTHER" id="PTHR46383">
    <property type="entry name" value="ASPARTATE AMINOTRANSFERASE"/>
    <property type="match status" value="1"/>
</dbReference>
<dbReference type="RefSeq" id="WP_050740295.1">
    <property type="nucleotide sequence ID" value="NZ_LGYO01000022.1"/>
</dbReference>
<keyword evidence="9" id="KW-1185">Reference proteome</keyword>
<comment type="similarity">
    <text evidence="2 6">Belongs to the class-I pyridoxal-phosphate-dependent aminotransferase family.</text>
</comment>
<dbReference type="GO" id="GO:0030170">
    <property type="term" value="F:pyridoxal phosphate binding"/>
    <property type="evidence" value="ECO:0007669"/>
    <property type="project" value="InterPro"/>
</dbReference>
<dbReference type="PATRIC" id="fig|52689.4.peg.1260"/>
<evidence type="ECO:0000256" key="2">
    <source>
        <dbReference type="ARBA" id="ARBA00007441"/>
    </source>
</evidence>
<gene>
    <name evidence="8" type="ORF">AKG39_10235</name>
</gene>
<dbReference type="InterPro" id="IPR050596">
    <property type="entry name" value="AspAT/PAT-like"/>
</dbReference>
<keyword evidence="4 6" id="KW-0808">Transferase</keyword>